<dbReference type="PANTHER" id="PTHR22617:SF43">
    <property type="entry name" value="PROTEIN PILI"/>
    <property type="match status" value="1"/>
</dbReference>
<proteinExistence type="predicted"/>
<dbReference type="SUPFAM" id="SSF50341">
    <property type="entry name" value="CheW-like"/>
    <property type="match status" value="1"/>
</dbReference>
<dbReference type="PROSITE" id="PS50851">
    <property type="entry name" value="CHEW"/>
    <property type="match status" value="1"/>
</dbReference>
<gene>
    <name evidence="2" type="ORF">HMPREF0551_0041</name>
</gene>
<reference evidence="2 3" key="1">
    <citation type="submission" date="2010-12" db="EMBL/GenBank/DDBJ databases">
        <authorList>
            <person name="Muzny D."/>
            <person name="Qin X."/>
            <person name="Deng J."/>
            <person name="Jiang H."/>
            <person name="Liu Y."/>
            <person name="Qu J."/>
            <person name="Song X.-Z."/>
            <person name="Zhang L."/>
            <person name="Thornton R."/>
            <person name="Coyle M."/>
            <person name="Francisco L."/>
            <person name="Jackson L."/>
            <person name="Javaid M."/>
            <person name="Korchina V."/>
            <person name="Kovar C."/>
            <person name="Mata R."/>
            <person name="Mathew T."/>
            <person name="Ngo R."/>
            <person name="Nguyen L."/>
            <person name="Nguyen N."/>
            <person name="Okwuonu G."/>
            <person name="Ongeri F."/>
            <person name="Pham C."/>
            <person name="Simmons D."/>
            <person name="Wilczek-Boney K."/>
            <person name="Hale W."/>
            <person name="Jakkamsetti A."/>
            <person name="Pham P."/>
            <person name="Ruth R."/>
            <person name="San Lucas F."/>
            <person name="Warren J."/>
            <person name="Zhang J."/>
            <person name="Zhao Z."/>
            <person name="Zhou C."/>
            <person name="Zhu D."/>
            <person name="Lee S."/>
            <person name="Bess C."/>
            <person name="Blankenburg K."/>
            <person name="Forbes L."/>
            <person name="Fu Q."/>
            <person name="Gubbala S."/>
            <person name="Hirani K."/>
            <person name="Jayaseelan J.C."/>
            <person name="Lara F."/>
            <person name="Munidasa M."/>
            <person name="Palculict T."/>
            <person name="Patil S."/>
            <person name="Pu L.-L."/>
            <person name="Saada N."/>
            <person name="Tang L."/>
            <person name="Weissenberger G."/>
            <person name="Zhu Y."/>
            <person name="Hemphill L."/>
            <person name="Shang Y."/>
            <person name="Youmans B."/>
            <person name="Ayvaz T."/>
            <person name="Ross M."/>
            <person name="Santibanez J."/>
            <person name="Aqrawi P."/>
            <person name="Gross S."/>
            <person name="Joshi V."/>
            <person name="Fowler G."/>
            <person name="Nazareth L."/>
            <person name="Reid J."/>
            <person name="Worley K."/>
            <person name="Petrosino J."/>
            <person name="Highlander S."/>
            <person name="Gibbs R."/>
        </authorList>
    </citation>
    <scope>NUCLEOTIDE SEQUENCE [LARGE SCALE GENOMIC DNA]</scope>
    <source>
        <strain evidence="2 3">ATCC 51599</strain>
    </source>
</reference>
<dbReference type="Proteomes" id="UP000011021">
    <property type="component" value="Unassembled WGS sequence"/>
</dbReference>
<protein>
    <submittedName>
        <fullName evidence="2">CheW-like protein</fullName>
    </submittedName>
</protein>
<dbReference type="InterPro" id="IPR036061">
    <property type="entry name" value="CheW-like_dom_sf"/>
</dbReference>
<name>E7RU75_9BURK</name>
<dbReference type="HOGENOM" id="CLU_048995_6_0_4"/>
<dbReference type="GO" id="GO:0006935">
    <property type="term" value="P:chemotaxis"/>
    <property type="evidence" value="ECO:0007669"/>
    <property type="project" value="InterPro"/>
</dbReference>
<comment type="caution">
    <text evidence="2">The sequence shown here is derived from an EMBL/GenBank/DDBJ whole genome shotgun (WGS) entry which is preliminary data.</text>
</comment>
<keyword evidence="3" id="KW-1185">Reference proteome</keyword>
<sequence length="185" mass="19808">MSAIETLGQEAGQVAKAAAIPTHAGAAKDGAEKGSNGAAASHLALMIGEDRYLVELAEAGEIVPMPSTSIMQVPLTQDWFLGVVNVRGALFTVVDLARFMGGNFTPVSKESRLLTLSPALTFNATLVVSRMLGLRNVATMTPVPEKQTFDKPWLSEQFRDAEGQTWRRLSLSKLVSSSSFLMVGR</sequence>
<dbReference type="Pfam" id="PF01584">
    <property type="entry name" value="CheW"/>
    <property type="match status" value="1"/>
</dbReference>
<dbReference type="eggNOG" id="COG0835">
    <property type="taxonomic scope" value="Bacteria"/>
</dbReference>
<dbReference type="Gene3D" id="2.40.50.180">
    <property type="entry name" value="CheA-289, Domain 4"/>
    <property type="match status" value="1"/>
</dbReference>
<accession>E7RU75</accession>
<dbReference type="InterPro" id="IPR002545">
    <property type="entry name" value="CheW-lke_dom"/>
</dbReference>
<evidence type="ECO:0000313" key="3">
    <source>
        <dbReference type="Proteomes" id="UP000011021"/>
    </source>
</evidence>
<dbReference type="PANTHER" id="PTHR22617">
    <property type="entry name" value="CHEMOTAXIS SENSOR HISTIDINE KINASE-RELATED"/>
    <property type="match status" value="1"/>
</dbReference>
<dbReference type="SMART" id="SM00260">
    <property type="entry name" value="CheW"/>
    <property type="match status" value="1"/>
</dbReference>
<dbReference type="InterPro" id="IPR039315">
    <property type="entry name" value="CheW"/>
</dbReference>
<dbReference type="AlphaFoldDB" id="E7RU75"/>
<dbReference type="RefSeq" id="WP_005671717.1">
    <property type="nucleotide sequence ID" value="NZ_CP146288.1"/>
</dbReference>
<organism evidence="2 3">
    <name type="scientific">Lautropia mirabilis ATCC 51599</name>
    <dbReference type="NCBI Taxonomy" id="887898"/>
    <lineage>
        <taxon>Bacteria</taxon>
        <taxon>Pseudomonadati</taxon>
        <taxon>Pseudomonadota</taxon>
        <taxon>Betaproteobacteria</taxon>
        <taxon>Burkholderiales</taxon>
        <taxon>Burkholderiaceae</taxon>
        <taxon>Lautropia</taxon>
    </lineage>
</organism>
<feature type="domain" description="CheW-like" evidence="1">
    <location>
        <begin position="39"/>
        <end position="180"/>
    </location>
</feature>
<evidence type="ECO:0000259" key="1">
    <source>
        <dbReference type="PROSITE" id="PS50851"/>
    </source>
</evidence>
<evidence type="ECO:0000313" key="2">
    <source>
        <dbReference type="EMBL" id="EFV95858.1"/>
    </source>
</evidence>
<dbReference type="GO" id="GO:0005829">
    <property type="term" value="C:cytosol"/>
    <property type="evidence" value="ECO:0007669"/>
    <property type="project" value="TreeGrafter"/>
</dbReference>
<dbReference type="EMBL" id="AEQP01000001">
    <property type="protein sequence ID" value="EFV95858.1"/>
    <property type="molecule type" value="Genomic_DNA"/>
</dbReference>
<dbReference type="GO" id="GO:0007165">
    <property type="term" value="P:signal transduction"/>
    <property type="evidence" value="ECO:0007669"/>
    <property type="project" value="InterPro"/>
</dbReference>
<dbReference type="STRING" id="887898.HMPREF0551_0041"/>